<proteinExistence type="predicted"/>
<keyword evidence="2" id="KW-1185">Reference proteome</keyword>
<dbReference type="Proteomes" id="UP001066276">
    <property type="component" value="Chromosome 2_2"/>
</dbReference>
<sequence>MAACINTERLPQLPYKEVEKWKGDGEDKAFPLSEEEELLNRSSKCSYYVRTLAGGFSRVGATLGAATEAACVAAGAACGPHVTPQHTWYDQFDGQFYDEANHTQLPVQSMHSVVLALCSASEFYIWEALKAYFRGQIISYQVAQRQAEKIQQTNLHTLLDEAMKAHVQAPDKSRQTALAQAKLNLQTFFTPKEIINHTAYLQKRYEESEFIGKYLVWPIKETGNANIIKMIRDPLTNTIRSLLSEVAQIS</sequence>
<name>A0AAV7UXW7_PLEWA</name>
<comment type="caution">
    <text evidence="1">The sequence shown here is derived from an EMBL/GenBank/DDBJ whole genome shotgun (WGS) entry which is preliminary data.</text>
</comment>
<organism evidence="1 2">
    <name type="scientific">Pleurodeles waltl</name>
    <name type="common">Iberian ribbed newt</name>
    <dbReference type="NCBI Taxonomy" id="8319"/>
    <lineage>
        <taxon>Eukaryota</taxon>
        <taxon>Metazoa</taxon>
        <taxon>Chordata</taxon>
        <taxon>Craniata</taxon>
        <taxon>Vertebrata</taxon>
        <taxon>Euteleostomi</taxon>
        <taxon>Amphibia</taxon>
        <taxon>Batrachia</taxon>
        <taxon>Caudata</taxon>
        <taxon>Salamandroidea</taxon>
        <taxon>Salamandridae</taxon>
        <taxon>Pleurodelinae</taxon>
        <taxon>Pleurodeles</taxon>
    </lineage>
</organism>
<protein>
    <submittedName>
        <fullName evidence="1">Uncharacterized protein</fullName>
    </submittedName>
</protein>
<gene>
    <name evidence="1" type="ORF">NDU88_002080</name>
</gene>
<evidence type="ECO:0000313" key="2">
    <source>
        <dbReference type="Proteomes" id="UP001066276"/>
    </source>
</evidence>
<accession>A0AAV7UXW7</accession>
<reference evidence="1" key="1">
    <citation type="journal article" date="2022" name="bioRxiv">
        <title>Sequencing and chromosome-scale assembly of the giantPleurodeles waltlgenome.</title>
        <authorList>
            <person name="Brown T."/>
            <person name="Elewa A."/>
            <person name="Iarovenko S."/>
            <person name="Subramanian E."/>
            <person name="Araus A.J."/>
            <person name="Petzold A."/>
            <person name="Susuki M."/>
            <person name="Suzuki K.-i.T."/>
            <person name="Hayashi T."/>
            <person name="Toyoda A."/>
            <person name="Oliveira C."/>
            <person name="Osipova E."/>
            <person name="Leigh N.D."/>
            <person name="Simon A."/>
            <person name="Yun M.H."/>
        </authorList>
    </citation>
    <scope>NUCLEOTIDE SEQUENCE</scope>
    <source>
        <strain evidence="1">20211129_DDA</strain>
        <tissue evidence="1">Liver</tissue>
    </source>
</reference>
<dbReference type="AlphaFoldDB" id="A0AAV7UXW7"/>
<dbReference type="EMBL" id="JANPWB010000004">
    <property type="protein sequence ID" value="KAJ1192774.1"/>
    <property type="molecule type" value="Genomic_DNA"/>
</dbReference>
<evidence type="ECO:0000313" key="1">
    <source>
        <dbReference type="EMBL" id="KAJ1192774.1"/>
    </source>
</evidence>